<dbReference type="EMBL" id="JAEFBJ010000010">
    <property type="protein sequence ID" value="KAG7564456.1"/>
    <property type="molecule type" value="Genomic_DNA"/>
</dbReference>
<protein>
    <submittedName>
        <fullName evidence="1">Uncharacterized protein</fullName>
    </submittedName>
</protein>
<reference evidence="1 2" key="1">
    <citation type="submission" date="2020-12" db="EMBL/GenBank/DDBJ databases">
        <title>Concerted genomic and epigenomic changes stabilize Arabidopsis allopolyploids.</title>
        <authorList>
            <person name="Chen Z."/>
        </authorList>
    </citation>
    <scope>NUCLEOTIDE SEQUENCE [LARGE SCALE GENOMIC DNA]</scope>
    <source>
        <strain evidence="1">As9502</strain>
        <tissue evidence="1">Leaf</tissue>
    </source>
</reference>
<keyword evidence="2" id="KW-1185">Reference proteome</keyword>
<accession>A0A8T1ZYA7</accession>
<dbReference type="OrthoDB" id="10335574at2759"/>
<evidence type="ECO:0000313" key="1">
    <source>
        <dbReference type="EMBL" id="KAG7564456.1"/>
    </source>
</evidence>
<gene>
    <name evidence="1" type="ORF">ISN44_As10g012230</name>
</gene>
<proteinExistence type="predicted"/>
<name>A0A8T1ZYA7_ARASU</name>
<evidence type="ECO:0000313" key="2">
    <source>
        <dbReference type="Proteomes" id="UP000694251"/>
    </source>
</evidence>
<dbReference type="Proteomes" id="UP000694251">
    <property type="component" value="Chromosome 10"/>
</dbReference>
<dbReference type="AlphaFoldDB" id="A0A8T1ZYA7"/>
<comment type="caution">
    <text evidence="1">The sequence shown here is derived from an EMBL/GenBank/DDBJ whole genome shotgun (WGS) entry which is preliminary data.</text>
</comment>
<organism evidence="1 2">
    <name type="scientific">Arabidopsis suecica</name>
    <name type="common">Swedish thale-cress</name>
    <name type="synonym">Cardaminopsis suecica</name>
    <dbReference type="NCBI Taxonomy" id="45249"/>
    <lineage>
        <taxon>Eukaryota</taxon>
        <taxon>Viridiplantae</taxon>
        <taxon>Streptophyta</taxon>
        <taxon>Embryophyta</taxon>
        <taxon>Tracheophyta</taxon>
        <taxon>Spermatophyta</taxon>
        <taxon>Magnoliopsida</taxon>
        <taxon>eudicotyledons</taxon>
        <taxon>Gunneridae</taxon>
        <taxon>Pentapetalae</taxon>
        <taxon>rosids</taxon>
        <taxon>malvids</taxon>
        <taxon>Brassicales</taxon>
        <taxon>Brassicaceae</taxon>
        <taxon>Camelineae</taxon>
        <taxon>Arabidopsis</taxon>
    </lineage>
</organism>
<sequence>MSFIPNPLITDIIRRIGSQGFRYLGPFIAAGPWFKEIVYSREVLLDVDLDEFMFNTRLGREESIYRPFLLRCVAEGHKTARYIESLRRLTQVGPSVEALEMLGEVAYSDLYTLFAFAVMLLCCGSYEQGMIVNRTFMARFETLQDAIDIADVVESQVRFIGPGGRRVFSGYIHYLEYPICYFDHNTDLTVCQHCLVFNYANRFHDMC</sequence>